<dbReference type="Gramene" id="Zm00001eb085830_T003">
    <property type="protein sequence ID" value="Zm00001eb085830_P003"/>
    <property type="gene ID" value="Zm00001eb085830"/>
</dbReference>
<proteinExistence type="evidence at protein level"/>
<keyword evidence="2" id="KW-1185">Reference proteome</keyword>
<dbReference type="Proteomes" id="UP000007305">
    <property type="component" value="Chromosome 2"/>
</dbReference>
<keyword evidence="3" id="KW-1267">Proteomics identification</keyword>
<gene>
    <name evidence="1" type="primary">LOC100381501</name>
</gene>
<dbReference type="AlphaFoldDB" id="A0A804MHH9"/>
<dbReference type="FunCoup" id="A0A804MHH9">
    <property type="interactions" value="1632"/>
</dbReference>
<dbReference type="PANTHER" id="PTHR36037:SF1">
    <property type="entry name" value="RNA-DIRECTED DNA POLYMERASE (REVERSE TRANSCRIPTASE)-RELATED FAMILY PROTEIN"/>
    <property type="match status" value="1"/>
</dbReference>
<evidence type="ECO:0000313" key="1">
    <source>
        <dbReference type="EnsemblPlants" id="Zm00001eb085830_P003"/>
    </source>
</evidence>
<dbReference type="InParanoid" id="A0A804MHH9"/>
<dbReference type="OrthoDB" id="1927690at2759"/>
<protein>
    <submittedName>
        <fullName evidence="1">Uncharacterized protein</fullName>
    </submittedName>
</protein>
<evidence type="ECO:0000313" key="2">
    <source>
        <dbReference type="Proteomes" id="UP000007305"/>
    </source>
</evidence>
<dbReference type="PANTHER" id="PTHR36037">
    <property type="entry name" value="RNA-DIRECTED DNA POLYMERASE (REVERSE TRANSCRIPTASE)-RELATED FAMILY PROTEIN"/>
    <property type="match status" value="1"/>
</dbReference>
<name>A0A804MHH9_MAIZE</name>
<sequence>MAEAQALVPAQGPDEAPLDASAIHSRVEQLSLKRLEVEPEAEVAEDEVALGLDSTHKAAQDAMDEWDSATAAVSIDDLGKLGCVICFQHLLVPCDAKYTVTAISIMMQICLVDSIEHNEGEESSNISSEIVAYAYLEQLRKDVAMAEQGNQKVSGEISVTAETTFNDMIQLDVGIEMLESLISNLGPKALNHFDESSVLGLSDSTDSCRNRSIADKDYIYELELDHQIEKSTMELEILQHLQRDDEMFQLESKLLPFGAKILDFKDDCLRMFLKAPILTSDCEIYGQKFNCSIDSFISDHELLIEIDKINMEPKKVQIIPDDMSVDILIERMESSRDTVCSPTLIWLIQQCQHQSIINALRRSLVNDANSSRHCFEYLNKKEMIVAHLDRGIDVSIKMSSDWPLCSYGLKLISIRNAGDRPTNIASTILCKTKELANELEPQIRQHLLTLVDAVEDIIIRELRSR</sequence>
<reference evidence="2" key="1">
    <citation type="submission" date="2015-12" db="EMBL/GenBank/DDBJ databases">
        <title>Update maize B73 reference genome by single molecule sequencing technologies.</title>
        <authorList>
            <consortium name="Maize Genome Sequencing Project"/>
            <person name="Ware D."/>
        </authorList>
    </citation>
    <scope>NUCLEOTIDE SEQUENCE [LARGE SCALE GENOMIC DNA]</scope>
    <source>
        <strain evidence="2">cv. B73</strain>
    </source>
</reference>
<reference evidence="1" key="2">
    <citation type="submission" date="2019-07" db="EMBL/GenBank/DDBJ databases">
        <authorList>
            <person name="Seetharam A."/>
            <person name="Woodhouse M."/>
            <person name="Cannon E."/>
        </authorList>
    </citation>
    <scope>NUCLEOTIDE SEQUENCE [LARGE SCALE GENOMIC DNA]</scope>
    <source>
        <strain evidence="1">cv. B73</strain>
    </source>
</reference>
<accession>A0A804MHH9</accession>
<dbReference type="EnsemblPlants" id="Zm00001eb085830_T003">
    <property type="protein sequence ID" value="Zm00001eb085830_P003"/>
    <property type="gene ID" value="Zm00001eb085830"/>
</dbReference>
<organism evidence="1 2">
    <name type="scientific">Zea mays</name>
    <name type="common">Maize</name>
    <dbReference type="NCBI Taxonomy" id="4577"/>
    <lineage>
        <taxon>Eukaryota</taxon>
        <taxon>Viridiplantae</taxon>
        <taxon>Streptophyta</taxon>
        <taxon>Embryophyta</taxon>
        <taxon>Tracheophyta</taxon>
        <taxon>Spermatophyta</taxon>
        <taxon>Magnoliopsida</taxon>
        <taxon>Liliopsida</taxon>
        <taxon>Poales</taxon>
        <taxon>Poaceae</taxon>
        <taxon>PACMAD clade</taxon>
        <taxon>Panicoideae</taxon>
        <taxon>Andropogonodae</taxon>
        <taxon>Andropogoneae</taxon>
        <taxon>Tripsacinae</taxon>
        <taxon>Zea</taxon>
    </lineage>
</organism>
<reference evidence="1" key="3">
    <citation type="submission" date="2021-05" db="UniProtKB">
        <authorList>
            <consortium name="EnsemblPlants"/>
        </authorList>
    </citation>
    <scope>IDENTIFICATION</scope>
    <source>
        <strain evidence="1">cv. B73</strain>
    </source>
</reference>
<evidence type="ECO:0007829" key="3">
    <source>
        <dbReference type="PeptideAtlas" id="A0A804MHH9"/>
    </source>
</evidence>